<dbReference type="EMBL" id="CP012159">
    <property type="protein sequence ID" value="AKT36937.1"/>
    <property type="molecule type" value="Genomic_DNA"/>
</dbReference>
<evidence type="ECO:0000313" key="6">
    <source>
        <dbReference type="Proteomes" id="UP000067626"/>
    </source>
</evidence>
<dbReference type="KEGG" id="ccro:CMC5_010580"/>
<keyword evidence="4" id="KW-1133">Transmembrane helix</keyword>
<dbReference type="PANTHER" id="PTHR43343:SF3">
    <property type="entry name" value="PROTEASE DO-LIKE 8, CHLOROPLASTIC"/>
    <property type="match status" value="1"/>
</dbReference>
<dbReference type="PRINTS" id="PR00834">
    <property type="entry name" value="PROTEASES2C"/>
</dbReference>
<proteinExistence type="predicted"/>
<dbReference type="SUPFAM" id="SSF50494">
    <property type="entry name" value="Trypsin-like serine proteases"/>
    <property type="match status" value="1"/>
</dbReference>
<protein>
    <recommendedName>
        <fullName evidence="7">Serine protease</fullName>
    </recommendedName>
</protein>
<feature type="compositionally biased region" description="Low complexity" evidence="3">
    <location>
        <begin position="174"/>
        <end position="188"/>
    </location>
</feature>
<evidence type="ECO:0000313" key="5">
    <source>
        <dbReference type="EMBL" id="AKT36937.1"/>
    </source>
</evidence>
<dbReference type="RefSeq" id="WP_050429376.1">
    <property type="nucleotide sequence ID" value="NZ_CP012159.1"/>
</dbReference>
<evidence type="ECO:0000256" key="4">
    <source>
        <dbReference type="SAM" id="Phobius"/>
    </source>
</evidence>
<feature type="compositionally biased region" description="Low complexity" evidence="3">
    <location>
        <begin position="141"/>
        <end position="156"/>
    </location>
</feature>
<dbReference type="InterPro" id="IPR001940">
    <property type="entry name" value="Peptidase_S1C"/>
</dbReference>
<keyword evidence="6" id="KW-1185">Reference proteome</keyword>
<accession>A0A0K1E8B5</accession>
<dbReference type="Proteomes" id="UP000067626">
    <property type="component" value="Chromosome"/>
</dbReference>
<dbReference type="InterPro" id="IPR009003">
    <property type="entry name" value="Peptidase_S1_PA"/>
</dbReference>
<dbReference type="GO" id="GO:0006508">
    <property type="term" value="P:proteolysis"/>
    <property type="evidence" value="ECO:0007669"/>
    <property type="project" value="UniProtKB-KW"/>
</dbReference>
<dbReference type="STRING" id="52.CMC5_010580"/>
<dbReference type="PANTHER" id="PTHR43343">
    <property type="entry name" value="PEPTIDASE S12"/>
    <property type="match status" value="1"/>
</dbReference>
<dbReference type="AlphaFoldDB" id="A0A0K1E8B5"/>
<evidence type="ECO:0000256" key="1">
    <source>
        <dbReference type="ARBA" id="ARBA00022670"/>
    </source>
</evidence>
<evidence type="ECO:0000256" key="2">
    <source>
        <dbReference type="ARBA" id="ARBA00022801"/>
    </source>
</evidence>
<name>A0A0K1E8B5_CHOCO</name>
<dbReference type="GO" id="GO:0004252">
    <property type="term" value="F:serine-type endopeptidase activity"/>
    <property type="evidence" value="ECO:0007669"/>
    <property type="project" value="InterPro"/>
</dbReference>
<gene>
    <name evidence="5" type="ORF">CMC5_010580</name>
</gene>
<keyword evidence="2" id="KW-0378">Hydrolase</keyword>
<dbReference type="Gene3D" id="2.40.10.120">
    <property type="match status" value="1"/>
</dbReference>
<feature type="region of interest" description="Disordered" evidence="3">
    <location>
        <begin position="135"/>
        <end position="188"/>
    </location>
</feature>
<sequence>MSRQELSPRLRLACGLTKLAAIPLGLVASSISIMATVGAMTTSIYARLGAALVGTVIVPLAIADRLLPKDDPKRARGIVTDVFAVGLLGFAFVFTAAGNKATRPWLVAEGDRLVRSGWSELARVAYALASADVTWPEPEPASEVTPSSSASAEPAAIGTPSEGMPALESSTTKDAGPPGDVDAATPDAGATDAATLDAGATDTGTLGERSPSELFQKFSSSVVTIFVLGDEGVRSGSGTGFFIDTEGTLATNHHVVKGAQRLRLKLKDGAVYERMDLLVEAPESDLALLRVDVTKPSNDAGTPEAPVPLTLGDSEKVVVGERAVSIGNPLGLEHTLTDGLISSRRIYEGRTWIQMSVPISPGNSGGPIFNLRGEVIGISTATLGSPFSAAQNLNLAIPVNELKRLIQPSYPQRRRLGDQSSAPTQW</sequence>
<keyword evidence="4" id="KW-0812">Transmembrane</keyword>
<evidence type="ECO:0008006" key="7">
    <source>
        <dbReference type="Google" id="ProtNLM"/>
    </source>
</evidence>
<dbReference type="InterPro" id="IPR051201">
    <property type="entry name" value="Chloro_Bact_Ser_Proteases"/>
</dbReference>
<evidence type="ECO:0000256" key="3">
    <source>
        <dbReference type="SAM" id="MobiDB-lite"/>
    </source>
</evidence>
<feature type="transmembrane region" description="Helical" evidence="4">
    <location>
        <begin position="75"/>
        <end position="97"/>
    </location>
</feature>
<keyword evidence="1" id="KW-0645">Protease</keyword>
<organism evidence="5 6">
    <name type="scientific">Chondromyces crocatus</name>
    <dbReference type="NCBI Taxonomy" id="52"/>
    <lineage>
        <taxon>Bacteria</taxon>
        <taxon>Pseudomonadati</taxon>
        <taxon>Myxococcota</taxon>
        <taxon>Polyangia</taxon>
        <taxon>Polyangiales</taxon>
        <taxon>Polyangiaceae</taxon>
        <taxon>Chondromyces</taxon>
    </lineage>
</organism>
<keyword evidence="4" id="KW-0472">Membrane</keyword>
<reference evidence="5 6" key="1">
    <citation type="submission" date="2015-07" db="EMBL/GenBank/DDBJ databases">
        <title>Genome analysis of myxobacterium Chondromyces crocatus Cm c5 reveals a high potential for natural compound synthesis and the genetic basis for the loss of fruiting body formation.</title>
        <authorList>
            <person name="Zaburannyi N."/>
            <person name="Bunk B."/>
            <person name="Maier J."/>
            <person name="Overmann J."/>
            <person name="Mueller R."/>
        </authorList>
    </citation>
    <scope>NUCLEOTIDE SEQUENCE [LARGE SCALE GENOMIC DNA]</scope>
    <source>
        <strain evidence="5 6">Cm c5</strain>
    </source>
</reference>
<dbReference type="Pfam" id="PF13365">
    <property type="entry name" value="Trypsin_2"/>
    <property type="match status" value="1"/>
</dbReference>
<feature type="transmembrane region" description="Helical" evidence="4">
    <location>
        <begin position="44"/>
        <end position="63"/>
    </location>
</feature>
<feature type="transmembrane region" description="Helical" evidence="4">
    <location>
        <begin position="12"/>
        <end position="38"/>
    </location>
</feature>